<dbReference type="AlphaFoldDB" id="A0A2H3JD34"/>
<dbReference type="EMBL" id="KB468053">
    <property type="protein sequence ID" value="PCH39791.1"/>
    <property type="molecule type" value="Genomic_DNA"/>
</dbReference>
<gene>
    <name evidence="1" type="ORF">WOLCODRAFT_67554</name>
</gene>
<protein>
    <submittedName>
        <fullName evidence="1">Uncharacterized protein</fullName>
    </submittedName>
</protein>
<sequence>LPEIDWTLVQMPSKCKSCAQLEDKVDELTENLKHAQQHIMACNLIIKSSHAQLVIQNLALQKQSDALYAKETTKDDDRTCLFPEGKGWVLTGDDFTLKMKKAKDAKAEK</sequence>
<feature type="non-terminal residue" evidence="1">
    <location>
        <position position="1"/>
    </location>
</feature>
<organism evidence="1 2">
    <name type="scientific">Wolfiporia cocos (strain MD-104)</name>
    <name type="common">Brown rot fungus</name>
    <dbReference type="NCBI Taxonomy" id="742152"/>
    <lineage>
        <taxon>Eukaryota</taxon>
        <taxon>Fungi</taxon>
        <taxon>Dikarya</taxon>
        <taxon>Basidiomycota</taxon>
        <taxon>Agaricomycotina</taxon>
        <taxon>Agaricomycetes</taxon>
        <taxon>Polyporales</taxon>
        <taxon>Phaeolaceae</taxon>
        <taxon>Wolfiporia</taxon>
    </lineage>
</organism>
<keyword evidence="2" id="KW-1185">Reference proteome</keyword>
<evidence type="ECO:0000313" key="2">
    <source>
        <dbReference type="Proteomes" id="UP000218811"/>
    </source>
</evidence>
<accession>A0A2H3JD34</accession>
<proteinExistence type="predicted"/>
<dbReference type="OrthoDB" id="3269297at2759"/>
<evidence type="ECO:0000313" key="1">
    <source>
        <dbReference type="EMBL" id="PCH39791.1"/>
    </source>
</evidence>
<dbReference type="Proteomes" id="UP000218811">
    <property type="component" value="Unassembled WGS sequence"/>
</dbReference>
<reference evidence="1 2" key="1">
    <citation type="journal article" date="2012" name="Science">
        <title>The Paleozoic origin of enzymatic lignin decomposition reconstructed from 31 fungal genomes.</title>
        <authorList>
            <person name="Floudas D."/>
            <person name="Binder M."/>
            <person name="Riley R."/>
            <person name="Barry K."/>
            <person name="Blanchette R.A."/>
            <person name="Henrissat B."/>
            <person name="Martinez A.T."/>
            <person name="Otillar R."/>
            <person name="Spatafora J.W."/>
            <person name="Yadav J.S."/>
            <person name="Aerts A."/>
            <person name="Benoit I."/>
            <person name="Boyd A."/>
            <person name="Carlson A."/>
            <person name="Copeland A."/>
            <person name="Coutinho P.M."/>
            <person name="de Vries R.P."/>
            <person name="Ferreira P."/>
            <person name="Findley K."/>
            <person name="Foster B."/>
            <person name="Gaskell J."/>
            <person name="Glotzer D."/>
            <person name="Gorecki P."/>
            <person name="Heitman J."/>
            <person name="Hesse C."/>
            <person name="Hori C."/>
            <person name="Igarashi K."/>
            <person name="Jurgens J.A."/>
            <person name="Kallen N."/>
            <person name="Kersten P."/>
            <person name="Kohler A."/>
            <person name="Kuees U."/>
            <person name="Kumar T.K.A."/>
            <person name="Kuo A."/>
            <person name="LaButti K."/>
            <person name="Larrondo L.F."/>
            <person name="Lindquist E."/>
            <person name="Ling A."/>
            <person name="Lombard V."/>
            <person name="Lucas S."/>
            <person name="Lundell T."/>
            <person name="Martin R."/>
            <person name="McLaughlin D.J."/>
            <person name="Morgenstern I."/>
            <person name="Morin E."/>
            <person name="Murat C."/>
            <person name="Nagy L.G."/>
            <person name="Nolan M."/>
            <person name="Ohm R.A."/>
            <person name="Patyshakuliyeva A."/>
            <person name="Rokas A."/>
            <person name="Ruiz-Duenas F.J."/>
            <person name="Sabat G."/>
            <person name="Salamov A."/>
            <person name="Samejima M."/>
            <person name="Schmutz J."/>
            <person name="Slot J.C."/>
            <person name="St John F."/>
            <person name="Stenlid J."/>
            <person name="Sun H."/>
            <person name="Sun S."/>
            <person name="Syed K."/>
            <person name="Tsang A."/>
            <person name="Wiebenga A."/>
            <person name="Young D."/>
            <person name="Pisabarro A."/>
            <person name="Eastwood D.C."/>
            <person name="Martin F."/>
            <person name="Cullen D."/>
            <person name="Grigoriev I.V."/>
            <person name="Hibbett D.S."/>
        </authorList>
    </citation>
    <scope>NUCLEOTIDE SEQUENCE [LARGE SCALE GENOMIC DNA]</scope>
    <source>
        <strain evidence="1 2">MD-104</strain>
    </source>
</reference>
<name>A0A2H3JD34_WOLCO</name>